<organism evidence="9 10">
    <name type="scientific">Actinomadura gamaensis</name>
    <dbReference type="NCBI Taxonomy" id="1763541"/>
    <lineage>
        <taxon>Bacteria</taxon>
        <taxon>Bacillati</taxon>
        <taxon>Actinomycetota</taxon>
        <taxon>Actinomycetes</taxon>
        <taxon>Streptosporangiales</taxon>
        <taxon>Thermomonosporaceae</taxon>
        <taxon>Actinomadura</taxon>
    </lineage>
</organism>
<dbReference type="InterPro" id="IPR008271">
    <property type="entry name" value="Ser/Thr_kinase_AS"/>
</dbReference>
<keyword evidence="1 9" id="KW-0808">Transferase</keyword>
<dbReference type="InterPro" id="IPR011009">
    <property type="entry name" value="Kinase-like_dom_sf"/>
</dbReference>
<dbReference type="PANTHER" id="PTHR43289:SF34">
    <property type="entry name" value="SERINE_THREONINE-PROTEIN KINASE YBDM-RELATED"/>
    <property type="match status" value="1"/>
</dbReference>
<feature type="region of interest" description="Disordered" evidence="6">
    <location>
        <begin position="278"/>
        <end position="313"/>
    </location>
</feature>
<gene>
    <name evidence="9" type="ORF">ACFPCY_31520</name>
</gene>
<dbReference type="InterPro" id="IPR017441">
    <property type="entry name" value="Protein_kinase_ATP_BS"/>
</dbReference>
<evidence type="ECO:0000259" key="8">
    <source>
        <dbReference type="PROSITE" id="PS50011"/>
    </source>
</evidence>
<dbReference type="Pfam" id="PF00069">
    <property type="entry name" value="Pkinase"/>
    <property type="match status" value="1"/>
</dbReference>
<proteinExistence type="predicted"/>
<evidence type="ECO:0000313" key="9">
    <source>
        <dbReference type="EMBL" id="MFC4911873.1"/>
    </source>
</evidence>
<feature type="binding site" evidence="5">
    <location>
        <position position="43"/>
    </location>
    <ligand>
        <name>ATP</name>
        <dbReference type="ChEBI" id="CHEBI:30616"/>
    </ligand>
</feature>
<evidence type="ECO:0000256" key="5">
    <source>
        <dbReference type="PROSITE-ProRule" id="PRU10141"/>
    </source>
</evidence>
<reference evidence="10" key="1">
    <citation type="journal article" date="2019" name="Int. J. Syst. Evol. Microbiol.">
        <title>The Global Catalogue of Microorganisms (GCM) 10K type strain sequencing project: providing services to taxonomists for standard genome sequencing and annotation.</title>
        <authorList>
            <consortium name="The Broad Institute Genomics Platform"/>
            <consortium name="The Broad Institute Genome Sequencing Center for Infectious Disease"/>
            <person name="Wu L."/>
            <person name="Ma J."/>
        </authorList>
    </citation>
    <scope>NUCLEOTIDE SEQUENCE [LARGE SCALE GENOMIC DNA]</scope>
    <source>
        <strain evidence="10">KLKA75</strain>
    </source>
</reference>
<sequence>METLRPEDPQVVGRYTLSGRLGSGGMGEVFFGRSPGGRAVAVKLIHPGHAADPEFRRRFRQEVESAQRVGGFHTAPVVDADPDAETPWLVTAYVPGPSLGAAIAAHGPLPPGSLRVLGAGLAEALEAIHAAGVIHRDLKPTNILLADDGPRVIDFGIARAADASAATARVGTPGFMAPEQLVGASITSACDVFAFGMVMAQAAGVRPFGEGPVEALTYRIVHEQPDLSALDPSLRPLITACLSKDPARRPTPPQLLAALADAGGSWPPPNVQTMITERAVPSPSGDPARPPSLGTLPPPQAASTHPAPGAPAGPPVHGAALPAPFAAPRPSIERYPPQVKAAVNRFQAASITLGVFSGWWLLILLVINIYLALILLIPMLVCYVFYLRAAFTLRRRAGWSAGLLTFAACGIIPLVPFAVLPVVLRATRRTVPPAL</sequence>
<dbReference type="InterPro" id="IPR000719">
    <property type="entry name" value="Prot_kinase_dom"/>
</dbReference>
<accession>A0ABV9U8M2</accession>
<dbReference type="SUPFAM" id="SSF56112">
    <property type="entry name" value="Protein kinase-like (PK-like)"/>
    <property type="match status" value="1"/>
</dbReference>
<dbReference type="CDD" id="cd14014">
    <property type="entry name" value="STKc_PknB_like"/>
    <property type="match status" value="1"/>
</dbReference>
<dbReference type="GO" id="GO:0004674">
    <property type="term" value="F:protein serine/threonine kinase activity"/>
    <property type="evidence" value="ECO:0007669"/>
    <property type="project" value="UniProtKB-EC"/>
</dbReference>
<name>A0ABV9U8M2_9ACTN</name>
<evidence type="ECO:0000256" key="2">
    <source>
        <dbReference type="ARBA" id="ARBA00022741"/>
    </source>
</evidence>
<dbReference type="PROSITE" id="PS00107">
    <property type="entry name" value="PROTEIN_KINASE_ATP"/>
    <property type="match status" value="1"/>
</dbReference>
<dbReference type="PROSITE" id="PS00108">
    <property type="entry name" value="PROTEIN_KINASE_ST"/>
    <property type="match status" value="1"/>
</dbReference>
<keyword evidence="2 5" id="KW-0547">Nucleotide-binding</keyword>
<keyword evidence="4 5" id="KW-0067">ATP-binding</keyword>
<keyword evidence="7" id="KW-0812">Transmembrane</keyword>
<feature type="transmembrane region" description="Helical" evidence="7">
    <location>
        <begin position="359"/>
        <end position="386"/>
    </location>
</feature>
<keyword evidence="7" id="KW-1133">Transmembrane helix</keyword>
<protein>
    <submittedName>
        <fullName evidence="9">Serine/threonine-protein kinase</fullName>
        <ecNumber evidence="9">2.7.11.1</ecNumber>
    </submittedName>
</protein>
<feature type="transmembrane region" description="Helical" evidence="7">
    <location>
        <begin position="398"/>
        <end position="424"/>
    </location>
</feature>
<evidence type="ECO:0000256" key="7">
    <source>
        <dbReference type="SAM" id="Phobius"/>
    </source>
</evidence>
<dbReference type="RefSeq" id="WP_378261213.1">
    <property type="nucleotide sequence ID" value="NZ_JBHSIT010000010.1"/>
</dbReference>
<evidence type="ECO:0000256" key="6">
    <source>
        <dbReference type="SAM" id="MobiDB-lite"/>
    </source>
</evidence>
<dbReference type="PANTHER" id="PTHR43289">
    <property type="entry name" value="MITOGEN-ACTIVATED PROTEIN KINASE KINASE KINASE 20-RELATED"/>
    <property type="match status" value="1"/>
</dbReference>
<dbReference type="EMBL" id="JBHSIT010000010">
    <property type="protein sequence ID" value="MFC4911873.1"/>
    <property type="molecule type" value="Genomic_DNA"/>
</dbReference>
<evidence type="ECO:0000256" key="4">
    <source>
        <dbReference type="ARBA" id="ARBA00022840"/>
    </source>
</evidence>
<comment type="caution">
    <text evidence="9">The sequence shown here is derived from an EMBL/GenBank/DDBJ whole genome shotgun (WGS) entry which is preliminary data.</text>
</comment>
<dbReference type="Gene3D" id="3.30.200.20">
    <property type="entry name" value="Phosphorylase Kinase, domain 1"/>
    <property type="match status" value="1"/>
</dbReference>
<keyword evidence="10" id="KW-1185">Reference proteome</keyword>
<evidence type="ECO:0000256" key="3">
    <source>
        <dbReference type="ARBA" id="ARBA00022777"/>
    </source>
</evidence>
<keyword evidence="3 9" id="KW-0418">Kinase</keyword>
<evidence type="ECO:0000313" key="10">
    <source>
        <dbReference type="Proteomes" id="UP001595872"/>
    </source>
</evidence>
<dbReference type="EC" id="2.7.11.1" evidence="9"/>
<dbReference type="Proteomes" id="UP001595872">
    <property type="component" value="Unassembled WGS sequence"/>
</dbReference>
<dbReference type="Gene3D" id="1.10.510.10">
    <property type="entry name" value="Transferase(Phosphotransferase) domain 1"/>
    <property type="match status" value="1"/>
</dbReference>
<feature type="domain" description="Protein kinase" evidence="8">
    <location>
        <begin position="15"/>
        <end position="271"/>
    </location>
</feature>
<keyword evidence="7" id="KW-0472">Membrane</keyword>
<dbReference type="SMART" id="SM00220">
    <property type="entry name" value="S_TKc"/>
    <property type="match status" value="1"/>
</dbReference>
<dbReference type="PROSITE" id="PS50011">
    <property type="entry name" value="PROTEIN_KINASE_DOM"/>
    <property type="match status" value="1"/>
</dbReference>
<evidence type="ECO:0000256" key="1">
    <source>
        <dbReference type="ARBA" id="ARBA00022679"/>
    </source>
</evidence>